<protein>
    <submittedName>
        <fullName evidence="1">G7124 protein</fullName>
    </submittedName>
</protein>
<gene>
    <name evidence="1" type="primary">g7124</name>
    <name evidence="1" type="ORF">VP750_LOCUS6097</name>
</gene>
<reference evidence="1 2" key="1">
    <citation type="submission" date="2024-06" db="EMBL/GenBank/DDBJ databases">
        <authorList>
            <person name="Kraege A."/>
            <person name="Thomma B."/>
        </authorList>
    </citation>
    <scope>NUCLEOTIDE SEQUENCE [LARGE SCALE GENOMIC DNA]</scope>
</reference>
<evidence type="ECO:0000313" key="1">
    <source>
        <dbReference type="EMBL" id="CAL5224438.1"/>
    </source>
</evidence>
<accession>A0ABP1FX23</accession>
<keyword evidence="2" id="KW-1185">Reference proteome</keyword>
<name>A0ABP1FX23_9CHLO</name>
<organism evidence="1 2">
    <name type="scientific">Coccomyxa viridis</name>
    <dbReference type="NCBI Taxonomy" id="1274662"/>
    <lineage>
        <taxon>Eukaryota</taxon>
        <taxon>Viridiplantae</taxon>
        <taxon>Chlorophyta</taxon>
        <taxon>core chlorophytes</taxon>
        <taxon>Trebouxiophyceae</taxon>
        <taxon>Trebouxiophyceae incertae sedis</taxon>
        <taxon>Coccomyxaceae</taxon>
        <taxon>Coccomyxa</taxon>
    </lineage>
</organism>
<proteinExistence type="predicted"/>
<evidence type="ECO:0000313" key="2">
    <source>
        <dbReference type="Proteomes" id="UP001497392"/>
    </source>
</evidence>
<sequence>MVTGPPRSGKTSLLQLLYEAARRSTLFSDIFHVNLADNSGNLKQGLAQYGTTWKDLFAAGSPGKWLLNWDSSCTGTLDSDSSLERLRLSKPQYRELLSNFRILKCADALSDETVRKALYHNTAGKVSP</sequence>
<comment type="caution">
    <text evidence="1">The sequence shown here is derived from an EMBL/GenBank/DDBJ whole genome shotgun (WGS) entry which is preliminary data.</text>
</comment>
<dbReference type="EMBL" id="CAXHTA020000010">
    <property type="protein sequence ID" value="CAL5224438.1"/>
    <property type="molecule type" value="Genomic_DNA"/>
</dbReference>
<dbReference type="Proteomes" id="UP001497392">
    <property type="component" value="Unassembled WGS sequence"/>
</dbReference>